<evidence type="ECO:0000256" key="1">
    <source>
        <dbReference type="ARBA" id="ARBA00005898"/>
    </source>
</evidence>
<dbReference type="InterPro" id="IPR013221">
    <property type="entry name" value="Mur_ligase_cen"/>
</dbReference>
<gene>
    <name evidence="5" type="ORF">A3F94_00330</name>
</gene>
<dbReference type="Pfam" id="PF02875">
    <property type="entry name" value="Mur_ligase_C"/>
    <property type="match status" value="1"/>
</dbReference>
<comment type="similarity">
    <text evidence="1">Belongs to the MurCDEF family. MurE subfamily.</text>
</comment>
<dbReference type="AlphaFoldDB" id="A0A1G2HGJ3"/>
<dbReference type="STRING" id="1802165.A3F94_00330"/>
<dbReference type="InterPro" id="IPR036565">
    <property type="entry name" value="Mur-like_cat_sf"/>
</dbReference>
<dbReference type="InterPro" id="IPR004101">
    <property type="entry name" value="Mur_ligase_C"/>
</dbReference>
<evidence type="ECO:0000256" key="2">
    <source>
        <dbReference type="RuleBase" id="RU004135"/>
    </source>
</evidence>
<dbReference type="EMBL" id="MHOK01000021">
    <property type="protein sequence ID" value="OGZ61573.1"/>
    <property type="molecule type" value="Genomic_DNA"/>
</dbReference>
<dbReference type="GO" id="GO:0009252">
    <property type="term" value="P:peptidoglycan biosynthetic process"/>
    <property type="evidence" value="ECO:0007669"/>
    <property type="project" value="UniProtKB-UniPathway"/>
</dbReference>
<dbReference type="PANTHER" id="PTHR23135">
    <property type="entry name" value="MUR LIGASE FAMILY MEMBER"/>
    <property type="match status" value="1"/>
</dbReference>
<dbReference type="SUPFAM" id="SSF53623">
    <property type="entry name" value="MurD-like peptide ligases, catalytic domain"/>
    <property type="match status" value="1"/>
</dbReference>
<dbReference type="GO" id="GO:0005737">
    <property type="term" value="C:cytoplasm"/>
    <property type="evidence" value="ECO:0007669"/>
    <property type="project" value="UniProtKB-SubCell"/>
</dbReference>
<comment type="subcellular location">
    <subcellularLocation>
        <location evidence="2">Cytoplasm</location>
    </subcellularLocation>
</comment>
<reference evidence="5 6" key="1">
    <citation type="journal article" date="2016" name="Nat. Commun.">
        <title>Thousands of microbial genomes shed light on interconnected biogeochemical processes in an aquifer system.</title>
        <authorList>
            <person name="Anantharaman K."/>
            <person name="Brown C.T."/>
            <person name="Hug L.A."/>
            <person name="Sharon I."/>
            <person name="Castelle C.J."/>
            <person name="Probst A.J."/>
            <person name="Thomas B.C."/>
            <person name="Singh A."/>
            <person name="Wilkins M.J."/>
            <person name="Karaoz U."/>
            <person name="Brodie E.L."/>
            <person name="Williams K.H."/>
            <person name="Hubbard S.S."/>
            <person name="Banfield J.F."/>
        </authorList>
    </citation>
    <scope>NUCLEOTIDE SEQUENCE [LARGE SCALE GENOMIC DNA]</scope>
</reference>
<sequence length="432" mass="49166">MLFIKKILLNIKAFLKWLLPDWIFEKLYHGIFWPLLGVILYRNPSKKIKIIGVTGTNGKTTVVHLATHILEGAGLHVASLSSLRFKINKKEWKNMLKMTMPGRLKMQKFLRQAVNAGCEYVVMEVTSEGIKQNRHKHIEFNTAVFTNLTPEHIESHGGFDNYRDTKGKFFALPHEVSIVNADDEAAEYFLNFEVTRKIAYSLKQEYENDNYQTVIPSDTSYDSNGLSLKIDGVLFNMSLLSEFNAYNALAAVCVALSCNLELQDIAKYVKTFPGVSGRLERVIGEPFNVFVDYAHTPDAFEKVYKTIKAFSEGRLIGVFGAAGGGRDKWKRPEFAKIVEKYCDEVIITDEDPYSEDPQDILKDIEKGFSGKLKYEKILDRRKAINRALQIAEDGDSILITGKGAEPLMMTKNGPIDWDDRKIVREEFAKVYF</sequence>
<dbReference type="NCBIfam" id="TIGR01085">
    <property type="entry name" value="murE"/>
    <property type="match status" value="1"/>
</dbReference>
<keyword evidence="2" id="KW-0133">Cell shape</keyword>
<evidence type="ECO:0008006" key="7">
    <source>
        <dbReference type="Google" id="ProtNLM"/>
    </source>
</evidence>
<feature type="domain" description="Mur ligase central" evidence="4">
    <location>
        <begin position="53"/>
        <end position="255"/>
    </location>
</feature>
<dbReference type="GO" id="GO:0016881">
    <property type="term" value="F:acid-amino acid ligase activity"/>
    <property type="evidence" value="ECO:0007669"/>
    <property type="project" value="InterPro"/>
</dbReference>
<dbReference type="InterPro" id="IPR036615">
    <property type="entry name" value="Mur_ligase_C_dom_sf"/>
</dbReference>
<keyword evidence="2" id="KW-0961">Cell wall biogenesis/degradation</keyword>
<feature type="domain" description="Mur ligase C-terminal" evidence="3">
    <location>
        <begin position="277"/>
        <end position="403"/>
    </location>
</feature>
<dbReference type="GO" id="GO:0051301">
    <property type="term" value="P:cell division"/>
    <property type="evidence" value="ECO:0007669"/>
    <property type="project" value="UniProtKB-KW"/>
</dbReference>
<dbReference type="Pfam" id="PF08245">
    <property type="entry name" value="Mur_ligase_M"/>
    <property type="match status" value="1"/>
</dbReference>
<dbReference type="GO" id="GO:0071555">
    <property type="term" value="P:cell wall organization"/>
    <property type="evidence" value="ECO:0007669"/>
    <property type="project" value="UniProtKB-KW"/>
</dbReference>
<accession>A0A1G2HGJ3</accession>
<evidence type="ECO:0000313" key="6">
    <source>
        <dbReference type="Proteomes" id="UP000176770"/>
    </source>
</evidence>
<keyword evidence="2" id="KW-0573">Peptidoglycan synthesis</keyword>
<dbReference type="Gene3D" id="3.40.1190.10">
    <property type="entry name" value="Mur-like, catalytic domain"/>
    <property type="match status" value="1"/>
</dbReference>
<comment type="caution">
    <text evidence="5">The sequence shown here is derived from an EMBL/GenBank/DDBJ whole genome shotgun (WGS) entry which is preliminary data.</text>
</comment>
<name>A0A1G2HGJ3_9BACT</name>
<dbReference type="PANTHER" id="PTHR23135:SF4">
    <property type="entry name" value="UDP-N-ACETYLMURAMOYL-L-ALANYL-D-GLUTAMATE--2,6-DIAMINOPIMELATE LIGASE MURE HOMOLOG, CHLOROPLASTIC"/>
    <property type="match status" value="1"/>
</dbReference>
<keyword evidence="2" id="KW-0132">Cell division</keyword>
<keyword evidence="2" id="KW-0131">Cell cycle</keyword>
<dbReference type="GO" id="GO:0005524">
    <property type="term" value="F:ATP binding"/>
    <property type="evidence" value="ECO:0007669"/>
    <property type="project" value="InterPro"/>
</dbReference>
<protein>
    <recommendedName>
        <fullName evidence="7">UDP-N-acetylmuramyl-tripeptide synthetase</fullName>
    </recommendedName>
</protein>
<evidence type="ECO:0000259" key="3">
    <source>
        <dbReference type="Pfam" id="PF02875"/>
    </source>
</evidence>
<evidence type="ECO:0000259" key="4">
    <source>
        <dbReference type="Pfam" id="PF08245"/>
    </source>
</evidence>
<organism evidence="5 6">
    <name type="scientific">Candidatus Spechtbacteria bacterium RIFCSPLOWO2_12_FULL_38_22</name>
    <dbReference type="NCBI Taxonomy" id="1802165"/>
    <lineage>
        <taxon>Bacteria</taxon>
        <taxon>Candidatus Spechtiibacteriota</taxon>
    </lineage>
</organism>
<evidence type="ECO:0000313" key="5">
    <source>
        <dbReference type="EMBL" id="OGZ61573.1"/>
    </source>
</evidence>
<dbReference type="Gene3D" id="3.90.190.20">
    <property type="entry name" value="Mur ligase, C-terminal domain"/>
    <property type="match status" value="1"/>
</dbReference>
<dbReference type="GO" id="GO:0008360">
    <property type="term" value="P:regulation of cell shape"/>
    <property type="evidence" value="ECO:0007669"/>
    <property type="project" value="UniProtKB-KW"/>
</dbReference>
<comment type="pathway">
    <text evidence="2">Cell wall biogenesis; peptidoglycan biosynthesis.</text>
</comment>
<dbReference type="SUPFAM" id="SSF53244">
    <property type="entry name" value="MurD-like peptide ligases, peptide-binding domain"/>
    <property type="match status" value="1"/>
</dbReference>
<dbReference type="UniPathway" id="UPA00219"/>
<proteinExistence type="inferred from homology"/>
<dbReference type="Proteomes" id="UP000176770">
    <property type="component" value="Unassembled WGS sequence"/>
</dbReference>
<dbReference type="NCBIfam" id="NF001126">
    <property type="entry name" value="PRK00139.1-4"/>
    <property type="match status" value="1"/>
</dbReference>
<dbReference type="InterPro" id="IPR005761">
    <property type="entry name" value="UDP-N-AcMur-Glu-dNH2Pim_ligase"/>
</dbReference>